<dbReference type="EMBL" id="MUGY01000008">
    <property type="protein sequence ID" value="OXA95108.1"/>
    <property type="molecule type" value="Genomic_DNA"/>
</dbReference>
<sequence length="429" mass="48659">MIAKIGRSGKLYGALAYNQLKVENENGQILFGNKMIETASGHYSVAKLAQSFAPYLIANRNTEKHTLHISLNPDPKDKVSDDMYKEMAEAYMQEMGYGQQPYVVFKHTDIDRSHIHIVSVCVDEQGKKISDKFEKMRSMNVCRELERKYGLVPATDKEHKQNDKVFRPVDYRAGDVKSQIASIVRHLPNYYKYQTLGEYNALLSLFNVTTEKVGGELQGEMRQGLLYIPLNEKGERAGHPFKASLFGKNAGLPTLELHYAKSKKTLKDHPAKPTIKAAVTIALQSTSDELAFKKQLGEQGINVVVHRNDTGRIYGITFIDHNSKTVWNGSRLGKELSANTFNDYWNNNIKPEIIEPVEVQSKMTKSKDADLPEEEPHHLFDFLNTAEKHEDGLIEALGGLLPEAQGEDSQEQDFAYRMKKKRNRQRGQK</sequence>
<feature type="region of interest" description="Disordered" evidence="1">
    <location>
        <begin position="401"/>
        <end position="429"/>
    </location>
</feature>
<dbReference type="NCBIfam" id="NF041325">
    <property type="entry name" value="Bacteroid_MobB"/>
    <property type="match status" value="1"/>
</dbReference>
<comment type="caution">
    <text evidence="3">The sequence shown here is derived from an EMBL/GenBank/DDBJ whole genome shotgun (WGS) entry which is preliminary data.</text>
</comment>
<protein>
    <submittedName>
        <fullName evidence="3">Relaxase</fullName>
    </submittedName>
</protein>
<dbReference type="OrthoDB" id="915634at2"/>
<dbReference type="STRING" id="991.IW20_07975"/>
<dbReference type="RefSeq" id="WP_035620631.1">
    <property type="nucleotide sequence ID" value="NZ_JBEWQG010000003.1"/>
</dbReference>
<evidence type="ECO:0000313" key="6">
    <source>
        <dbReference type="Proteomes" id="UP000198424"/>
    </source>
</evidence>
<dbReference type="InterPro" id="IPR005094">
    <property type="entry name" value="Endonuclease_MobA/VirD2"/>
</dbReference>
<reference evidence="3 5" key="1">
    <citation type="submission" date="2014-07" db="EMBL/GenBank/DDBJ databases">
        <title>Genome of Flavobacterium hydatis DSM 2063.</title>
        <authorList>
            <person name="Pipes S.E."/>
            <person name="Stropko S.J."/>
            <person name="Newman J.D."/>
        </authorList>
    </citation>
    <scope>NUCLEOTIDE SEQUENCE [LARGE SCALE GENOMIC DNA]</scope>
    <source>
        <strain evidence="3 5">DSM 2063</strain>
    </source>
</reference>
<evidence type="ECO:0000313" key="5">
    <source>
        <dbReference type="Proteomes" id="UP000028712"/>
    </source>
</evidence>
<accession>A0A086AKQ9</accession>
<reference evidence="4 6" key="2">
    <citation type="submission" date="2016-11" db="EMBL/GenBank/DDBJ databases">
        <title>Whole genomes of Flavobacteriaceae.</title>
        <authorList>
            <person name="Stine C."/>
            <person name="Li C."/>
            <person name="Tadesse D."/>
        </authorList>
    </citation>
    <scope>NUCLEOTIDE SEQUENCE [LARGE SCALE GENOMIC DNA]</scope>
    <source>
        <strain evidence="4 6">ATCC 29551</strain>
    </source>
</reference>
<dbReference type="EMBL" id="JPRM01000010">
    <property type="protein sequence ID" value="KFF17273.1"/>
    <property type="molecule type" value="Genomic_DNA"/>
</dbReference>
<keyword evidence="6" id="KW-1185">Reference proteome</keyword>
<dbReference type="Proteomes" id="UP000198424">
    <property type="component" value="Unassembled WGS sequence"/>
</dbReference>
<dbReference type="Proteomes" id="UP000028712">
    <property type="component" value="Unassembled WGS sequence"/>
</dbReference>
<evidence type="ECO:0000313" key="3">
    <source>
        <dbReference type="EMBL" id="KFF17273.1"/>
    </source>
</evidence>
<evidence type="ECO:0000256" key="1">
    <source>
        <dbReference type="SAM" id="MobiDB-lite"/>
    </source>
</evidence>
<dbReference type="Pfam" id="PF03432">
    <property type="entry name" value="Relaxase"/>
    <property type="match status" value="1"/>
</dbReference>
<dbReference type="eggNOG" id="COG3843">
    <property type="taxonomic scope" value="Bacteria"/>
</dbReference>
<evidence type="ECO:0000259" key="2">
    <source>
        <dbReference type="Pfam" id="PF03432"/>
    </source>
</evidence>
<feature type="domain" description="MobA/VirD2-like nuclease" evidence="2">
    <location>
        <begin position="43"/>
        <end position="151"/>
    </location>
</feature>
<evidence type="ECO:0000313" key="4">
    <source>
        <dbReference type="EMBL" id="OXA95108.1"/>
    </source>
</evidence>
<name>A0A086AKQ9_FLAHY</name>
<proteinExistence type="predicted"/>
<gene>
    <name evidence="4" type="ORF">B0A62_09395</name>
    <name evidence="3" type="ORF">IW20_07975</name>
</gene>
<dbReference type="AlphaFoldDB" id="A0A086AKQ9"/>
<feature type="compositionally biased region" description="Basic residues" evidence="1">
    <location>
        <begin position="417"/>
        <end position="429"/>
    </location>
</feature>
<organism evidence="3 5">
    <name type="scientific">Flavobacterium hydatis</name>
    <name type="common">Cytophaga aquatilis</name>
    <dbReference type="NCBI Taxonomy" id="991"/>
    <lineage>
        <taxon>Bacteria</taxon>
        <taxon>Pseudomonadati</taxon>
        <taxon>Bacteroidota</taxon>
        <taxon>Flavobacteriia</taxon>
        <taxon>Flavobacteriales</taxon>
        <taxon>Flavobacteriaceae</taxon>
        <taxon>Flavobacterium</taxon>
    </lineage>
</organism>